<dbReference type="CDD" id="cd05152">
    <property type="entry name" value="MPH2"/>
    <property type="match status" value="1"/>
</dbReference>
<accession>A0A2W0CAD9</accession>
<dbReference type="OrthoDB" id="3806873at2"/>
<proteinExistence type="predicted"/>
<sequence>MTGPISNEQVKLQQEIWLLAEQNGLRIRKDSMEINESGMDFRVAFATDESGQKWVLRQPRRGDVWERAENERQVLGVVKEHLSVKVPDWQICTPELIAYPLLDGEPIAVVDPAGGGYAWRFPQEDLSDVFFDSLAAALVQLHGIDANAAVQGGVRSKTPREVRQEFAANMEQIKQSFTVPEQLAERWENWVSTDHFWPEHVTFNHGDLHPPHIIVDPTQRVTGLIDWTEAEIADPGKDFVILYGLFQDAGLRDLLKRYEKAGGKTWPRMFEHIREQWAAYPVLVAQFALITGEESTMEMARGMLASWDVKYIPV</sequence>
<dbReference type="Proteomes" id="UP000247459">
    <property type="component" value="Unassembled WGS sequence"/>
</dbReference>
<dbReference type="RefSeq" id="WP_110758230.1">
    <property type="nucleotide sequence ID" value="NZ_PRLG01000018.1"/>
</dbReference>
<dbReference type="SUPFAM" id="SSF56112">
    <property type="entry name" value="Protein kinase-like (PK-like)"/>
    <property type="match status" value="1"/>
</dbReference>
<dbReference type="InterPro" id="IPR002575">
    <property type="entry name" value="Aminoglycoside_PTrfase"/>
</dbReference>
<dbReference type="PANTHER" id="PTHR21310">
    <property type="entry name" value="AMINOGLYCOSIDE PHOSPHOTRANSFERASE-RELATED-RELATED"/>
    <property type="match status" value="1"/>
</dbReference>
<organism evidence="2 3">
    <name type="scientific">Paenibacillus illinoisensis</name>
    <dbReference type="NCBI Taxonomy" id="59845"/>
    <lineage>
        <taxon>Bacteria</taxon>
        <taxon>Bacillati</taxon>
        <taxon>Bacillota</taxon>
        <taxon>Bacilli</taxon>
        <taxon>Bacillales</taxon>
        <taxon>Paenibacillaceae</taxon>
        <taxon>Paenibacillus</taxon>
    </lineage>
</organism>
<dbReference type="PANTHER" id="PTHR21310:SF15">
    <property type="entry name" value="AMINOGLYCOSIDE PHOSPHOTRANSFERASE DOMAIN-CONTAINING PROTEIN"/>
    <property type="match status" value="1"/>
</dbReference>
<dbReference type="Gene3D" id="3.90.1200.10">
    <property type="match status" value="1"/>
</dbReference>
<gene>
    <name evidence="2" type="ORF">PIL02S_02066</name>
</gene>
<evidence type="ECO:0000259" key="1">
    <source>
        <dbReference type="Pfam" id="PF01636"/>
    </source>
</evidence>
<keyword evidence="2" id="KW-0808">Transferase</keyword>
<dbReference type="InterPro" id="IPR051678">
    <property type="entry name" value="AGP_Transferase"/>
</dbReference>
<dbReference type="Pfam" id="PF01636">
    <property type="entry name" value="APH"/>
    <property type="match status" value="1"/>
</dbReference>
<evidence type="ECO:0000313" key="2">
    <source>
        <dbReference type="EMBL" id="PYY29127.1"/>
    </source>
</evidence>
<dbReference type="Gene3D" id="3.30.200.20">
    <property type="entry name" value="Phosphorylase Kinase, domain 1"/>
    <property type="match status" value="1"/>
</dbReference>
<dbReference type="InterPro" id="IPR011009">
    <property type="entry name" value="Kinase-like_dom_sf"/>
</dbReference>
<dbReference type="EMBL" id="PRLG01000018">
    <property type="protein sequence ID" value="PYY29127.1"/>
    <property type="molecule type" value="Genomic_DNA"/>
</dbReference>
<name>A0A2W0CAD9_9BACL</name>
<evidence type="ECO:0000313" key="3">
    <source>
        <dbReference type="Proteomes" id="UP000247459"/>
    </source>
</evidence>
<feature type="domain" description="Aminoglycoside phosphotransferase" evidence="1">
    <location>
        <begin position="34"/>
        <end position="269"/>
    </location>
</feature>
<protein>
    <submittedName>
        <fullName evidence="2">Aminoglycoside phosphotransferase</fullName>
    </submittedName>
</protein>
<dbReference type="AlphaFoldDB" id="A0A2W0CAD9"/>
<reference evidence="2 3" key="1">
    <citation type="submission" date="2018-01" db="EMBL/GenBank/DDBJ databases">
        <title>Genome sequence of the PGP bacterium Paenibacillus illinoisensis E3.</title>
        <authorList>
            <person name="Rolli E."/>
            <person name="Marasco R."/>
            <person name="Bessem C."/>
            <person name="Michoud G."/>
            <person name="Gaiarsa S."/>
            <person name="Borin S."/>
            <person name="Daffonchio D."/>
        </authorList>
    </citation>
    <scope>NUCLEOTIDE SEQUENCE [LARGE SCALE GENOMIC DNA]</scope>
    <source>
        <strain evidence="2 3">E3</strain>
    </source>
</reference>
<dbReference type="GO" id="GO:0016740">
    <property type="term" value="F:transferase activity"/>
    <property type="evidence" value="ECO:0007669"/>
    <property type="project" value="UniProtKB-KW"/>
</dbReference>
<comment type="caution">
    <text evidence="2">The sequence shown here is derived from an EMBL/GenBank/DDBJ whole genome shotgun (WGS) entry which is preliminary data.</text>
</comment>